<accession>A0A3M2WF84</accession>
<dbReference type="PANTHER" id="PTHR33744">
    <property type="entry name" value="CARBOHYDRATE DIACID REGULATOR"/>
    <property type="match status" value="1"/>
</dbReference>
<feature type="domain" description="PucR C-terminal helix-turn-helix" evidence="3">
    <location>
        <begin position="311"/>
        <end position="366"/>
    </location>
</feature>
<dbReference type="AlphaFoldDB" id="A0A3M2WF84"/>
<protein>
    <submittedName>
        <fullName evidence="5">Carbohydrate diacid regulator</fullName>
    </submittedName>
</protein>
<dbReference type="Proteomes" id="UP000277952">
    <property type="component" value="Unassembled WGS sequence"/>
</dbReference>
<comment type="caution">
    <text evidence="5">The sequence shown here is derived from an EMBL/GenBank/DDBJ whole genome shotgun (WGS) entry which is preliminary data.</text>
</comment>
<feature type="domain" description="CdaR GGDEF-like" evidence="4">
    <location>
        <begin position="155"/>
        <end position="263"/>
    </location>
</feature>
<dbReference type="Pfam" id="PF13556">
    <property type="entry name" value="HTH_30"/>
    <property type="match status" value="1"/>
</dbReference>
<dbReference type="EMBL" id="RBNS01000250">
    <property type="protein sequence ID" value="RML50154.1"/>
    <property type="molecule type" value="Genomic_DNA"/>
</dbReference>
<dbReference type="InterPro" id="IPR051448">
    <property type="entry name" value="CdaR-like_regulators"/>
</dbReference>
<dbReference type="InterPro" id="IPR008599">
    <property type="entry name" value="Diacid_rec"/>
</dbReference>
<dbReference type="InterPro" id="IPR041522">
    <property type="entry name" value="CdaR_GGDEF"/>
</dbReference>
<evidence type="ECO:0000259" key="4">
    <source>
        <dbReference type="Pfam" id="PF17853"/>
    </source>
</evidence>
<reference evidence="5 6" key="1">
    <citation type="submission" date="2018-08" db="EMBL/GenBank/DDBJ databases">
        <title>Recombination of ecologically and evolutionarily significant loci maintains genetic cohesion in the Pseudomonas syringae species complex.</title>
        <authorList>
            <person name="Dillon M."/>
            <person name="Thakur S."/>
            <person name="Almeida R.N.D."/>
            <person name="Weir B.S."/>
            <person name="Guttman D.S."/>
        </authorList>
    </citation>
    <scope>NUCLEOTIDE SEQUENCE [LARGE SCALE GENOMIC DNA]</scope>
    <source>
        <strain evidence="5 6">19322</strain>
    </source>
</reference>
<sequence>MASLAPRREPFMFALDRALAQDIVDRAMAILPYNVNVMDYLGIIIGSGDPERLCTRHEGAQRVLANGQVVEIDSLAALRLGGVKPGVNLPLMLDHQLVGVLGITGEPDEVRVYGELVKMTAEMLMEQRRQQADLQWRAQRSEDLLARLLLADCPESLVDEARQLGLQPHLPRQAVLIQLDAQGAFASQIAAWLGSRYADSWCVLREPTLLYWCRTVGKERDDGVLLRQLDEHGWPVLRMATVGQSPDLLTLRNACAAARDLLDYATQARPGQRILRLEAHRLPVLFWRYRHDWLAEEVAEPIGRLHNHAQLLDTLCKWFEYSGESQACAEALGIHRNSLRYRLEKIAELTGCDPYKTDDLLRLYLGAQMITRHE</sequence>
<dbReference type="Pfam" id="PF17853">
    <property type="entry name" value="GGDEF_2"/>
    <property type="match status" value="1"/>
</dbReference>
<organism evidence="5 6">
    <name type="scientific">Pseudomonas amygdali pv. morsprunorum</name>
    <dbReference type="NCBI Taxonomy" id="129138"/>
    <lineage>
        <taxon>Bacteria</taxon>
        <taxon>Pseudomonadati</taxon>
        <taxon>Pseudomonadota</taxon>
        <taxon>Gammaproteobacteria</taxon>
        <taxon>Pseudomonadales</taxon>
        <taxon>Pseudomonadaceae</taxon>
        <taxon>Pseudomonas</taxon>
        <taxon>Pseudomonas amygdali</taxon>
    </lineage>
</organism>
<evidence type="ECO:0000259" key="3">
    <source>
        <dbReference type="Pfam" id="PF13556"/>
    </source>
</evidence>
<dbReference type="InterPro" id="IPR042070">
    <property type="entry name" value="PucR_C-HTH_sf"/>
</dbReference>
<proteinExistence type="inferred from homology"/>
<gene>
    <name evidence="5" type="ORF">ALQ94_04494</name>
</gene>
<comment type="similarity">
    <text evidence="1">Belongs to the CdaR family.</text>
</comment>
<feature type="domain" description="Putative sugar diacid recognition" evidence="2">
    <location>
        <begin position="15"/>
        <end position="147"/>
    </location>
</feature>
<dbReference type="Pfam" id="PF05651">
    <property type="entry name" value="Diacid_rec"/>
    <property type="match status" value="1"/>
</dbReference>
<evidence type="ECO:0000313" key="5">
    <source>
        <dbReference type="EMBL" id="RML50154.1"/>
    </source>
</evidence>
<evidence type="ECO:0000256" key="1">
    <source>
        <dbReference type="ARBA" id="ARBA00006754"/>
    </source>
</evidence>
<evidence type="ECO:0000259" key="2">
    <source>
        <dbReference type="Pfam" id="PF05651"/>
    </source>
</evidence>
<name>A0A3M2WF84_PSEA0</name>
<dbReference type="PANTHER" id="PTHR33744:SF15">
    <property type="entry name" value="CARBOHYDRATE DIACID REGULATOR"/>
    <property type="match status" value="1"/>
</dbReference>
<evidence type="ECO:0000313" key="6">
    <source>
        <dbReference type="Proteomes" id="UP000277952"/>
    </source>
</evidence>
<dbReference type="InterPro" id="IPR025736">
    <property type="entry name" value="PucR_C-HTH_dom"/>
</dbReference>
<dbReference type="Gene3D" id="1.10.10.2840">
    <property type="entry name" value="PucR C-terminal helix-turn-helix domain"/>
    <property type="match status" value="1"/>
</dbReference>